<organism evidence="8 9">
    <name type="scientific">Rhizobium halophytocola</name>
    <dbReference type="NCBI Taxonomy" id="735519"/>
    <lineage>
        <taxon>Bacteria</taxon>
        <taxon>Pseudomonadati</taxon>
        <taxon>Pseudomonadota</taxon>
        <taxon>Alphaproteobacteria</taxon>
        <taxon>Hyphomicrobiales</taxon>
        <taxon>Rhizobiaceae</taxon>
        <taxon>Rhizobium/Agrobacterium group</taxon>
        <taxon>Rhizobium</taxon>
    </lineage>
</organism>
<keyword evidence="9" id="KW-1185">Reference proteome</keyword>
<dbReference type="Gene3D" id="3.40.50.2300">
    <property type="match status" value="1"/>
</dbReference>
<keyword evidence="4" id="KW-0597">Phosphoprotein</keyword>
<feature type="domain" description="OmpR/PhoB-type" evidence="7">
    <location>
        <begin position="124"/>
        <end position="220"/>
    </location>
</feature>
<sequence length="223" mass="24617">MRIVIIEDNETLARAVKGALQDQGFGVDWLADGLAGESFLRQSRPDVAVIDINLPGQSGLEIVRALRRRHDATPILILTARGATSQRVEGLDAGADDYLVKPFEMEELIARLRALGRRRPSMDAPTETLGNLTFHRGQRQLMTVAGAIELPRRELALFECLLEHRARIVSKTMISDTLYGTGAEVEANAIELLVSRLRRKLEGTGVHIHTARGLGYMLDGEDN</sequence>
<dbReference type="Gene3D" id="1.10.10.10">
    <property type="entry name" value="Winged helix-like DNA-binding domain superfamily/Winged helix DNA-binding domain"/>
    <property type="match status" value="1"/>
</dbReference>
<keyword evidence="3" id="KW-0804">Transcription</keyword>
<evidence type="ECO:0000259" key="6">
    <source>
        <dbReference type="PROSITE" id="PS50110"/>
    </source>
</evidence>
<evidence type="ECO:0000313" key="8">
    <source>
        <dbReference type="EMBL" id="MBP1849263.1"/>
    </source>
</evidence>
<name>A0ABS4DU90_9HYPH</name>
<dbReference type="PANTHER" id="PTHR48111">
    <property type="entry name" value="REGULATOR OF RPOS"/>
    <property type="match status" value="1"/>
</dbReference>
<dbReference type="InterPro" id="IPR039420">
    <property type="entry name" value="WalR-like"/>
</dbReference>
<proteinExistence type="predicted"/>
<feature type="modified residue" description="4-aspartylphosphate" evidence="4">
    <location>
        <position position="51"/>
    </location>
</feature>
<feature type="domain" description="Response regulatory" evidence="6">
    <location>
        <begin position="2"/>
        <end position="116"/>
    </location>
</feature>
<dbReference type="PROSITE" id="PS50110">
    <property type="entry name" value="RESPONSE_REGULATORY"/>
    <property type="match status" value="1"/>
</dbReference>
<keyword evidence="1" id="KW-0805">Transcription regulation</keyword>
<dbReference type="EMBL" id="JAGGJU010000002">
    <property type="protein sequence ID" value="MBP1849263.1"/>
    <property type="molecule type" value="Genomic_DNA"/>
</dbReference>
<evidence type="ECO:0000256" key="4">
    <source>
        <dbReference type="PROSITE-ProRule" id="PRU00169"/>
    </source>
</evidence>
<evidence type="ECO:0000313" key="9">
    <source>
        <dbReference type="Proteomes" id="UP000759443"/>
    </source>
</evidence>
<evidence type="ECO:0000256" key="2">
    <source>
        <dbReference type="ARBA" id="ARBA00023125"/>
    </source>
</evidence>
<dbReference type="InterPro" id="IPR001867">
    <property type="entry name" value="OmpR/PhoB-type_DNA-bd"/>
</dbReference>
<keyword evidence="2 5" id="KW-0238">DNA-binding</keyword>
<dbReference type="Pfam" id="PF00072">
    <property type="entry name" value="Response_reg"/>
    <property type="match status" value="1"/>
</dbReference>
<dbReference type="SMART" id="SM00862">
    <property type="entry name" value="Trans_reg_C"/>
    <property type="match status" value="1"/>
</dbReference>
<dbReference type="Pfam" id="PF00486">
    <property type="entry name" value="Trans_reg_C"/>
    <property type="match status" value="1"/>
</dbReference>
<feature type="DNA-binding region" description="OmpR/PhoB-type" evidence="5">
    <location>
        <begin position="124"/>
        <end position="220"/>
    </location>
</feature>
<protein>
    <submittedName>
        <fullName evidence="8">Two-component system OmpR family response regulator</fullName>
    </submittedName>
</protein>
<evidence type="ECO:0000259" key="7">
    <source>
        <dbReference type="PROSITE" id="PS51755"/>
    </source>
</evidence>
<evidence type="ECO:0000256" key="3">
    <source>
        <dbReference type="ARBA" id="ARBA00023163"/>
    </source>
</evidence>
<gene>
    <name evidence="8" type="ORF">J2Z17_000684</name>
</gene>
<accession>A0ABS4DU90</accession>
<dbReference type="InterPro" id="IPR001789">
    <property type="entry name" value="Sig_transdc_resp-reg_receiver"/>
</dbReference>
<dbReference type="PROSITE" id="PS51755">
    <property type="entry name" value="OMPR_PHOB"/>
    <property type="match status" value="1"/>
</dbReference>
<dbReference type="PANTHER" id="PTHR48111:SF67">
    <property type="entry name" value="TRANSCRIPTIONAL REGULATORY PROTEIN TCTD"/>
    <property type="match status" value="1"/>
</dbReference>
<evidence type="ECO:0000256" key="5">
    <source>
        <dbReference type="PROSITE-ProRule" id="PRU01091"/>
    </source>
</evidence>
<comment type="caution">
    <text evidence="8">The sequence shown here is derived from an EMBL/GenBank/DDBJ whole genome shotgun (WGS) entry which is preliminary data.</text>
</comment>
<dbReference type="InterPro" id="IPR036388">
    <property type="entry name" value="WH-like_DNA-bd_sf"/>
</dbReference>
<evidence type="ECO:0000256" key="1">
    <source>
        <dbReference type="ARBA" id="ARBA00023015"/>
    </source>
</evidence>
<dbReference type="InterPro" id="IPR011006">
    <property type="entry name" value="CheY-like_superfamily"/>
</dbReference>
<dbReference type="RefSeq" id="WP_209942273.1">
    <property type="nucleotide sequence ID" value="NZ_JAGGJU010000002.1"/>
</dbReference>
<dbReference type="SMART" id="SM00448">
    <property type="entry name" value="REC"/>
    <property type="match status" value="1"/>
</dbReference>
<dbReference type="SUPFAM" id="SSF52172">
    <property type="entry name" value="CheY-like"/>
    <property type="match status" value="1"/>
</dbReference>
<dbReference type="Proteomes" id="UP000759443">
    <property type="component" value="Unassembled WGS sequence"/>
</dbReference>
<dbReference type="Gene3D" id="6.10.250.690">
    <property type="match status" value="1"/>
</dbReference>
<reference evidence="8 9" key="1">
    <citation type="submission" date="2021-03" db="EMBL/GenBank/DDBJ databases">
        <title>Genomic Encyclopedia of Type Strains, Phase IV (KMG-IV): sequencing the most valuable type-strain genomes for metagenomic binning, comparative biology and taxonomic classification.</title>
        <authorList>
            <person name="Goeker M."/>
        </authorList>
    </citation>
    <scope>NUCLEOTIDE SEQUENCE [LARGE SCALE GENOMIC DNA]</scope>
    <source>
        <strain evidence="8 9">DSM 21600</strain>
    </source>
</reference>
<dbReference type="CDD" id="cd00383">
    <property type="entry name" value="trans_reg_C"/>
    <property type="match status" value="1"/>
</dbReference>